<keyword evidence="4" id="KW-0997">Cell inner membrane</keyword>
<dbReference type="InterPro" id="IPR017871">
    <property type="entry name" value="ABC_transporter-like_CS"/>
</dbReference>
<dbReference type="SMART" id="SM00382">
    <property type="entry name" value="AAA"/>
    <property type="match status" value="1"/>
</dbReference>
<dbReference type="EC" id="3.6.1.3" evidence="11"/>
<dbReference type="InterPro" id="IPR005968">
    <property type="entry name" value="Thiamine_ABC_ThiQ"/>
</dbReference>
<dbReference type="OrthoDB" id="9802264at2"/>
<keyword evidence="7" id="KW-1278">Translocase</keyword>
<evidence type="ECO:0000256" key="5">
    <source>
        <dbReference type="ARBA" id="ARBA00022741"/>
    </source>
</evidence>
<dbReference type="AlphaFoldDB" id="A0A085JJH9"/>
<dbReference type="GO" id="GO:0042626">
    <property type="term" value="F:ATPase-coupled transmembrane transporter activity"/>
    <property type="evidence" value="ECO:0007669"/>
    <property type="project" value="InterPro"/>
</dbReference>
<dbReference type="GO" id="GO:0016020">
    <property type="term" value="C:membrane"/>
    <property type="evidence" value="ECO:0007669"/>
    <property type="project" value="InterPro"/>
</dbReference>
<keyword evidence="11" id="KW-0378">Hydrolase</keyword>
<evidence type="ECO:0000256" key="2">
    <source>
        <dbReference type="ARBA" id="ARBA00022448"/>
    </source>
</evidence>
<dbReference type="GO" id="GO:0005524">
    <property type="term" value="F:ATP binding"/>
    <property type="evidence" value="ECO:0007669"/>
    <property type="project" value="UniProtKB-KW"/>
</dbReference>
<dbReference type="InterPro" id="IPR027417">
    <property type="entry name" value="P-loop_NTPase"/>
</dbReference>
<dbReference type="InterPro" id="IPR050093">
    <property type="entry name" value="ABC_SmlMolc_Importer"/>
</dbReference>
<dbReference type="PANTHER" id="PTHR42781:SF1">
    <property type="entry name" value="THIAMINE IMPORT ATP-BINDING PROTEIN THIQ"/>
    <property type="match status" value="1"/>
</dbReference>
<comment type="similarity">
    <text evidence="1">Belongs to the ABC transporter superfamily. Drug exporter-2 (TC 3.A.1.117) family.</text>
</comment>
<evidence type="ECO:0000256" key="6">
    <source>
        <dbReference type="ARBA" id="ARBA00022840"/>
    </source>
</evidence>
<sequence length="234" mass="25762">MLTLNDLSYRYQSRTLSFTLQAAKGERLAILGPSGAGKSTLLSLIAGFLPVTGGELWIDGKDCTGLPPAERPVSMLFQENNLFAHLNVQQNLGLGLHPGLRLNSRQKQQVSDILRQTGLEGLADRLPGQLSGGQRQRVALARCLLRQRPLLLLDEPFSALDPHLREEMITLTDQLCREHHITLLMVSHHQEDIRRIADRAIVIRDGHVVREVNAPGDAEIPGFTVPGSGNEDPP</sequence>
<keyword evidence="5" id="KW-0547">Nucleotide-binding</keyword>
<evidence type="ECO:0000256" key="4">
    <source>
        <dbReference type="ARBA" id="ARBA00022519"/>
    </source>
</evidence>
<dbReference type="PANTHER" id="PTHR42781">
    <property type="entry name" value="SPERMIDINE/PUTRESCINE IMPORT ATP-BINDING PROTEIN POTA"/>
    <property type="match status" value="1"/>
</dbReference>
<evidence type="ECO:0000256" key="7">
    <source>
        <dbReference type="ARBA" id="ARBA00022967"/>
    </source>
</evidence>
<dbReference type="NCBIfam" id="NF008039">
    <property type="entry name" value="PRK10771.1"/>
    <property type="match status" value="1"/>
</dbReference>
<evidence type="ECO:0000256" key="1">
    <source>
        <dbReference type="ARBA" id="ARBA00006526"/>
    </source>
</evidence>
<organism evidence="11 12">
    <name type="scientific">Tatumella ptyseos ATCC 33301</name>
    <dbReference type="NCBI Taxonomy" id="1005995"/>
    <lineage>
        <taxon>Bacteria</taxon>
        <taxon>Pseudomonadati</taxon>
        <taxon>Pseudomonadota</taxon>
        <taxon>Gammaproteobacteria</taxon>
        <taxon>Enterobacterales</taxon>
        <taxon>Erwiniaceae</taxon>
        <taxon>Tatumella</taxon>
    </lineage>
</organism>
<evidence type="ECO:0000313" key="11">
    <source>
        <dbReference type="EMBL" id="KFD20625.1"/>
    </source>
</evidence>
<name>A0A085JJH9_9GAMM</name>
<keyword evidence="2" id="KW-0813">Transport</keyword>
<dbReference type="eggNOG" id="COG3840">
    <property type="taxonomic scope" value="Bacteria"/>
</dbReference>
<feature type="domain" description="ABC transporter" evidence="10">
    <location>
        <begin position="2"/>
        <end position="230"/>
    </location>
</feature>
<dbReference type="InterPro" id="IPR003593">
    <property type="entry name" value="AAA+_ATPase"/>
</dbReference>
<evidence type="ECO:0000259" key="10">
    <source>
        <dbReference type="PROSITE" id="PS50893"/>
    </source>
</evidence>
<keyword evidence="8" id="KW-0472">Membrane</keyword>
<dbReference type="PROSITE" id="PS00211">
    <property type="entry name" value="ABC_TRANSPORTER_1"/>
    <property type="match status" value="1"/>
</dbReference>
<dbReference type="EC" id="3.6.1.15" evidence="11"/>
<dbReference type="Pfam" id="PF00005">
    <property type="entry name" value="ABC_tran"/>
    <property type="match status" value="1"/>
</dbReference>
<dbReference type="NCBIfam" id="TIGR01277">
    <property type="entry name" value="thiQ"/>
    <property type="match status" value="1"/>
</dbReference>
<dbReference type="Gene3D" id="3.40.50.300">
    <property type="entry name" value="P-loop containing nucleotide triphosphate hydrolases"/>
    <property type="match status" value="1"/>
</dbReference>
<evidence type="ECO:0000256" key="3">
    <source>
        <dbReference type="ARBA" id="ARBA00022475"/>
    </source>
</evidence>
<evidence type="ECO:0000256" key="8">
    <source>
        <dbReference type="ARBA" id="ARBA00023136"/>
    </source>
</evidence>
<gene>
    <name evidence="11" type="primary">thiQ</name>
    <name evidence="11" type="ORF">GTPT_1158</name>
</gene>
<evidence type="ECO:0000256" key="9">
    <source>
        <dbReference type="SAM" id="MobiDB-lite"/>
    </source>
</evidence>
<comment type="caution">
    <text evidence="11">The sequence shown here is derived from an EMBL/GenBank/DDBJ whole genome shotgun (WGS) entry which is preliminary data.</text>
</comment>
<protein>
    <submittedName>
        <fullName evidence="11">ATP-binding component of an ABC superfamily thiamine transporter</fullName>
        <ecNumber evidence="11">3.6.1.15</ecNumber>
        <ecNumber evidence="11">3.6.1.3</ecNumber>
    </submittedName>
</protein>
<dbReference type="SUPFAM" id="SSF52540">
    <property type="entry name" value="P-loop containing nucleoside triphosphate hydrolases"/>
    <property type="match status" value="1"/>
</dbReference>
<evidence type="ECO:0000313" key="12">
    <source>
        <dbReference type="Proteomes" id="UP000028602"/>
    </source>
</evidence>
<reference evidence="11 12" key="1">
    <citation type="submission" date="2014-05" db="EMBL/GenBank/DDBJ databases">
        <title>ATOL: Assembling a taxonomically balanced genome-scale reconstruction of the evolutionary history of the Enterobacteriaceae.</title>
        <authorList>
            <person name="Plunkett G.III."/>
            <person name="Neeno-Eckwall E.C."/>
            <person name="Glasner J.D."/>
            <person name="Perna N.T."/>
        </authorList>
    </citation>
    <scope>NUCLEOTIDE SEQUENCE [LARGE SCALE GENOMIC DNA]</scope>
    <source>
        <strain evidence="11 12">ATCC 33301</strain>
    </source>
</reference>
<keyword evidence="3" id="KW-1003">Cell membrane</keyword>
<dbReference type="GO" id="GO:0071934">
    <property type="term" value="P:thiamine transmembrane transport"/>
    <property type="evidence" value="ECO:0007669"/>
    <property type="project" value="InterPro"/>
</dbReference>
<feature type="region of interest" description="Disordered" evidence="9">
    <location>
        <begin position="215"/>
        <end position="234"/>
    </location>
</feature>
<dbReference type="RefSeq" id="WP_025901214.1">
    <property type="nucleotide sequence ID" value="NZ_ATMJ01000019.1"/>
</dbReference>
<keyword evidence="6 11" id="KW-0067">ATP-binding</keyword>
<dbReference type="PROSITE" id="PS50893">
    <property type="entry name" value="ABC_TRANSPORTER_2"/>
    <property type="match status" value="1"/>
</dbReference>
<dbReference type="InterPro" id="IPR003439">
    <property type="entry name" value="ABC_transporter-like_ATP-bd"/>
</dbReference>
<proteinExistence type="inferred from homology"/>
<accession>A0A085JJH9</accession>
<dbReference type="Proteomes" id="UP000028602">
    <property type="component" value="Unassembled WGS sequence"/>
</dbReference>
<dbReference type="GO" id="GO:0016887">
    <property type="term" value="F:ATP hydrolysis activity"/>
    <property type="evidence" value="ECO:0007669"/>
    <property type="project" value="InterPro"/>
</dbReference>
<dbReference type="EMBL" id="JMPR01000020">
    <property type="protein sequence ID" value="KFD20625.1"/>
    <property type="molecule type" value="Genomic_DNA"/>
</dbReference>
<keyword evidence="12" id="KW-1185">Reference proteome</keyword>